<dbReference type="EMBL" id="CAMPGE010004098">
    <property type="protein sequence ID" value="CAI2362939.1"/>
    <property type="molecule type" value="Genomic_DNA"/>
</dbReference>
<gene>
    <name evidence="5" type="ORF">ECRASSUSDP1_LOCUS4269</name>
</gene>
<sequence>MSVIEENACTRMGQDSNQISPFMQCAKFGEPNCTPSQQIDLLGVKDDYFKSVQVNSKEDNSEDNFLQYWDKQGDNCLAKQKGISLEGPVGQVLCDFEAGNPVEDSFKSQESFDDENAFYNPDADSLEEFFGETPKNFEEIIDTCRGDNCHFNGGIEEDNIKRDNNYSRKAVVEETCYQHLSKKQRKRDAKLANKVRSDICFSNNLGRESFVKRSKSDSTQLSKESNSGLIIKIRAGKDVLANEKFSAQEVDKDLSQSSMNDAGSKVTAPRSSCSASTIGNERIEEKSSKFDECSVSFIELENDTKIFCRSIGPLKANERKQKVLHYLEKKRSRKWHKRINYNTRKQVADIRPRYKGRFVTTEQYEEFKEIERKKNEEKLKQKVFKIERIHR</sequence>
<dbReference type="AlphaFoldDB" id="A0AAD1X6T6"/>
<keyword evidence="2" id="KW-0539">Nucleus</keyword>
<dbReference type="Proteomes" id="UP001295684">
    <property type="component" value="Unassembled WGS sequence"/>
</dbReference>
<reference evidence="5" key="1">
    <citation type="submission" date="2023-07" db="EMBL/GenBank/DDBJ databases">
        <authorList>
            <consortium name="AG Swart"/>
            <person name="Singh M."/>
            <person name="Singh A."/>
            <person name="Seah K."/>
            <person name="Emmerich C."/>
        </authorList>
    </citation>
    <scope>NUCLEOTIDE SEQUENCE</scope>
    <source>
        <strain evidence="5">DP1</strain>
    </source>
</reference>
<organism evidence="5 6">
    <name type="scientific">Euplotes crassus</name>
    <dbReference type="NCBI Taxonomy" id="5936"/>
    <lineage>
        <taxon>Eukaryota</taxon>
        <taxon>Sar</taxon>
        <taxon>Alveolata</taxon>
        <taxon>Ciliophora</taxon>
        <taxon>Intramacronucleata</taxon>
        <taxon>Spirotrichea</taxon>
        <taxon>Hypotrichia</taxon>
        <taxon>Euplotida</taxon>
        <taxon>Euplotidae</taxon>
        <taxon>Moneuplotes</taxon>
    </lineage>
</organism>
<name>A0AAD1X6T6_EUPCR</name>
<feature type="region of interest" description="Disordered" evidence="3">
    <location>
        <begin position="251"/>
        <end position="273"/>
    </location>
</feature>
<evidence type="ECO:0000313" key="5">
    <source>
        <dbReference type="EMBL" id="CAI2362939.1"/>
    </source>
</evidence>
<dbReference type="GO" id="GO:0005634">
    <property type="term" value="C:nucleus"/>
    <property type="evidence" value="ECO:0007669"/>
    <property type="project" value="UniProtKB-SubCell"/>
</dbReference>
<comment type="caution">
    <text evidence="5">The sequence shown here is derived from an EMBL/GenBank/DDBJ whole genome shotgun (WGS) entry which is preliminary data.</text>
</comment>
<protein>
    <recommendedName>
        <fullName evidence="4">CCT domain-containing protein</fullName>
    </recommendedName>
</protein>
<feature type="domain" description="CCT" evidence="4">
    <location>
        <begin position="319"/>
        <end position="361"/>
    </location>
</feature>
<evidence type="ECO:0000256" key="1">
    <source>
        <dbReference type="ARBA" id="ARBA00004123"/>
    </source>
</evidence>
<dbReference type="InterPro" id="IPR045281">
    <property type="entry name" value="CONSTANS-like"/>
</dbReference>
<dbReference type="PANTHER" id="PTHR31319">
    <property type="entry name" value="ZINC FINGER PROTEIN CONSTANS-LIKE 4"/>
    <property type="match status" value="1"/>
</dbReference>
<evidence type="ECO:0000313" key="6">
    <source>
        <dbReference type="Proteomes" id="UP001295684"/>
    </source>
</evidence>
<dbReference type="InterPro" id="IPR010402">
    <property type="entry name" value="CCT_domain"/>
</dbReference>
<keyword evidence="6" id="KW-1185">Reference proteome</keyword>
<proteinExistence type="predicted"/>
<evidence type="ECO:0000259" key="4">
    <source>
        <dbReference type="PROSITE" id="PS51017"/>
    </source>
</evidence>
<comment type="subcellular location">
    <subcellularLocation>
        <location evidence="1">Nucleus</location>
    </subcellularLocation>
</comment>
<evidence type="ECO:0000256" key="3">
    <source>
        <dbReference type="SAM" id="MobiDB-lite"/>
    </source>
</evidence>
<dbReference type="Pfam" id="PF06203">
    <property type="entry name" value="CCT"/>
    <property type="match status" value="1"/>
</dbReference>
<evidence type="ECO:0000256" key="2">
    <source>
        <dbReference type="ARBA" id="ARBA00023242"/>
    </source>
</evidence>
<dbReference type="PROSITE" id="PS51017">
    <property type="entry name" value="CCT"/>
    <property type="match status" value="1"/>
</dbReference>
<dbReference type="PANTHER" id="PTHR31319:SF77">
    <property type="entry name" value="ZINC FINGER PROTEIN CONSTANS-LIKE 4"/>
    <property type="match status" value="1"/>
</dbReference>
<accession>A0AAD1X6T6</accession>